<dbReference type="Proteomes" id="UP001055072">
    <property type="component" value="Unassembled WGS sequence"/>
</dbReference>
<organism evidence="1 2">
    <name type="scientific">Irpex rosettiformis</name>
    <dbReference type="NCBI Taxonomy" id="378272"/>
    <lineage>
        <taxon>Eukaryota</taxon>
        <taxon>Fungi</taxon>
        <taxon>Dikarya</taxon>
        <taxon>Basidiomycota</taxon>
        <taxon>Agaricomycotina</taxon>
        <taxon>Agaricomycetes</taxon>
        <taxon>Polyporales</taxon>
        <taxon>Irpicaceae</taxon>
        <taxon>Irpex</taxon>
    </lineage>
</organism>
<reference evidence="1" key="1">
    <citation type="journal article" date="2021" name="Environ. Microbiol.">
        <title>Gene family expansions and transcriptome signatures uncover fungal adaptations to wood decay.</title>
        <authorList>
            <person name="Hage H."/>
            <person name="Miyauchi S."/>
            <person name="Viragh M."/>
            <person name="Drula E."/>
            <person name="Min B."/>
            <person name="Chaduli D."/>
            <person name="Navarro D."/>
            <person name="Favel A."/>
            <person name="Norest M."/>
            <person name="Lesage-Meessen L."/>
            <person name="Balint B."/>
            <person name="Merenyi Z."/>
            <person name="de Eugenio L."/>
            <person name="Morin E."/>
            <person name="Martinez A.T."/>
            <person name="Baldrian P."/>
            <person name="Stursova M."/>
            <person name="Martinez M.J."/>
            <person name="Novotny C."/>
            <person name="Magnuson J.K."/>
            <person name="Spatafora J.W."/>
            <person name="Maurice S."/>
            <person name="Pangilinan J."/>
            <person name="Andreopoulos W."/>
            <person name="LaButti K."/>
            <person name="Hundley H."/>
            <person name="Na H."/>
            <person name="Kuo A."/>
            <person name="Barry K."/>
            <person name="Lipzen A."/>
            <person name="Henrissat B."/>
            <person name="Riley R."/>
            <person name="Ahrendt S."/>
            <person name="Nagy L.G."/>
            <person name="Grigoriev I.V."/>
            <person name="Martin F."/>
            <person name="Rosso M.N."/>
        </authorList>
    </citation>
    <scope>NUCLEOTIDE SEQUENCE</scope>
    <source>
        <strain evidence="1">CBS 384.51</strain>
    </source>
</reference>
<evidence type="ECO:0000313" key="1">
    <source>
        <dbReference type="EMBL" id="KAI0083487.1"/>
    </source>
</evidence>
<protein>
    <submittedName>
        <fullName evidence="1">Uncharacterized protein</fullName>
    </submittedName>
</protein>
<sequence>MGLNYSNSTGRLVFSLPRSTCVMKSRGATPCATLLIVDYMHDAVKRCEVGLKEMLTASLPAHTSITLQEARSGTTQSLPFHQTTRETHLSKFTHVTSAKGLKAVHDANFLPRMSLIHFKLQSVYTRHARLLVLWSLVEGGQLGRVNQDCLFFRSLHYPGPTSRCCPPAL</sequence>
<accession>A0ACB8TN96</accession>
<gene>
    <name evidence="1" type="ORF">BDY19DRAFT_910553</name>
</gene>
<dbReference type="EMBL" id="MU274963">
    <property type="protein sequence ID" value="KAI0083487.1"/>
    <property type="molecule type" value="Genomic_DNA"/>
</dbReference>
<keyword evidence="2" id="KW-1185">Reference proteome</keyword>
<comment type="caution">
    <text evidence="1">The sequence shown here is derived from an EMBL/GenBank/DDBJ whole genome shotgun (WGS) entry which is preliminary data.</text>
</comment>
<name>A0ACB8TN96_9APHY</name>
<proteinExistence type="predicted"/>
<evidence type="ECO:0000313" key="2">
    <source>
        <dbReference type="Proteomes" id="UP001055072"/>
    </source>
</evidence>